<evidence type="ECO:0000313" key="3">
    <source>
        <dbReference type="Proteomes" id="UP000002754"/>
    </source>
</evidence>
<name>A0A094WP94_ALKAL</name>
<dbReference type="EMBL" id="JALP01000085">
    <property type="protein sequence ID" value="THG91164.1"/>
    <property type="molecule type" value="Genomic_DNA"/>
</dbReference>
<comment type="caution">
    <text evidence="1">The sequence shown here is derived from an EMBL/GenBank/DDBJ whole genome shotgun (WGS) entry which is preliminary data.</text>
</comment>
<protein>
    <submittedName>
        <fullName evidence="1">Uncharacterized protein</fullName>
    </submittedName>
</protein>
<reference evidence="1 3" key="1">
    <citation type="journal article" date="2014" name="Genome Announc.">
        <title>Draft Genome Sequence of Bacillus alcalophilus AV1934, a Classic Alkaliphile Isolated from Human Feces in 1934.</title>
        <authorList>
            <person name="Attie O."/>
            <person name="Jayaprakash A."/>
            <person name="Shah H."/>
            <person name="Paulsen I.T."/>
            <person name="Morino M."/>
            <person name="Takahashi Y."/>
            <person name="Narumi I."/>
            <person name="Sachidanandam R."/>
            <person name="Satoh K."/>
            <person name="Ito M."/>
            <person name="Krulwich T.A."/>
        </authorList>
    </citation>
    <scope>NUCLEOTIDE SEQUENCE [LARGE SCALE GENOMIC DNA]</scope>
    <source>
        <strain evidence="1 3">AV1934</strain>
    </source>
</reference>
<dbReference type="EMBL" id="ALPT02000007">
    <property type="protein sequence ID" value="KGA98651.1"/>
    <property type="molecule type" value="Genomic_DNA"/>
</dbReference>
<dbReference type="RefSeq" id="WP_003321757.1">
    <property type="nucleotide sequence ID" value="NZ_ALPT02000007.1"/>
</dbReference>
<evidence type="ECO:0000313" key="2">
    <source>
        <dbReference type="EMBL" id="THG91164.1"/>
    </source>
</evidence>
<dbReference type="Proteomes" id="UP000002754">
    <property type="component" value="Unassembled WGS sequence"/>
</dbReference>
<sequence>MEKYKITNSQVSVVGDNNQLNNISLTVNNMHSYEMDIQKLQEEIKSIVDFLVKKEIKSTEEKILVSDMYDLLNLSGEGTIKEITNDLKNKASKLLYDIATGVNAGLIVNILSKVLGM</sequence>
<evidence type="ECO:0000313" key="1">
    <source>
        <dbReference type="EMBL" id="KGA98651.1"/>
    </source>
</evidence>
<dbReference type="AlphaFoldDB" id="A0A094WP94"/>
<keyword evidence="3" id="KW-1185">Reference proteome</keyword>
<dbReference type="Proteomes" id="UP000297014">
    <property type="component" value="Unassembled WGS sequence"/>
</dbReference>
<evidence type="ECO:0000313" key="4">
    <source>
        <dbReference type="Proteomes" id="UP000297014"/>
    </source>
</evidence>
<organism evidence="1 3">
    <name type="scientific">Alkalihalobacillus alcalophilus ATCC 27647 = CGMCC 1.3604</name>
    <dbReference type="NCBI Taxonomy" id="1218173"/>
    <lineage>
        <taxon>Bacteria</taxon>
        <taxon>Bacillati</taxon>
        <taxon>Bacillota</taxon>
        <taxon>Bacilli</taxon>
        <taxon>Bacillales</taxon>
        <taxon>Bacillaceae</taxon>
        <taxon>Alkalihalobacillus</taxon>
    </lineage>
</organism>
<proteinExistence type="predicted"/>
<reference evidence="2 4" key="2">
    <citation type="submission" date="2014-01" db="EMBL/GenBank/DDBJ databases">
        <title>Draft genome sequencing of Bacillus alcalophilus CGMCC 1.3604.</title>
        <authorList>
            <person name="Yang J."/>
            <person name="Diao L."/>
            <person name="Yang S."/>
        </authorList>
    </citation>
    <scope>NUCLEOTIDE SEQUENCE [LARGE SCALE GENOMIC DNA]</scope>
    <source>
        <strain evidence="2 4">CGMCC 1.3604</strain>
    </source>
</reference>
<accession>A0A094WP94</accession>
<gene>
    <name evidence="2" type="ORF">AJ85_06435</name>
    <name evidence="1" type="ORF">BALCAV_0203255</name>
</gene>